<comment type="caution">
    <text evidence="1">The sequence shown here is derived from an EMBL/GenBank/DDBJ whole genome shotgun (WGS) entry which is preliminary data.</text>
</comment>
<dbReference type="AlphaFoldDB" id="A0A7W7ZXX9"/>
<dbReference type="RefSeq" id="WP_246508322.1">
    <property type="nucleotide sequence ID" value="NZ_JACHIN010000001.1"/>
</dbReference>
<protein>
    <submittedName>
        <fullName evidence="1">Putative RNA-binding protein (Virulence factor B family)</fullName>
    </submittedName>
</protein>
<name>A0A7W7ZXX9_9ACTN</name>
<gene>
    <name evidence="1" type="ORF">HNR40_000752</name>
</gene>
<organism evidence="1 2">
    <name type="scientific">Nonomuraea endophytica</name>
    <dbReference type="NCBI Taxonomy" id="714136"/>
    <lineage>
        <taxon>Bacteria</taxon>
        <taxon>Bacillati</taxon>
        <taxon>Actinomycetota</taxon>
        <taxon>Actinomycetes</taxon>
        <taxon>Streptosporangiales</taxon>
        <taxon>Streptosporangiaceae</taxon>
        <taxon>Nonomuraea</taxon>
    </lineage>
</organism>
<dbReference type="EMBL" id="JACHIN010000001">
    <property type="protein sequence ID" value="MBB5075306.1"/>
    <property type="molecule type" value="Genomic_DNA"/>
</dbReference>
<keyword evidence="2" id="KW-1185">Reference proteome</keyword>
<dbReference type="Proteomes" id="UP000568380">
    <property type="component" value="Unassembled WGS sequence"/>
</dbReference>
<sequence>MPDFEVQDLVSHDKYGLGSVIRVEKDVAVVVDFGTETLRITVPYAKLVKL</sequence>
<evidence type="ECO:0000313" key="2">
    <source>
        <dbReference type="Proteomes" id="UP000568380"/>
    </source>
</evidence>
<reference evidence="1 2" key="1">
    <citation type="submission" date="2020-08" db="EMBL/GenBank/DDBJ databases">
        <title>Genomic Encyclopedia of Type Strains, Phase IV (KMG-IV): sequencing the most valuable type-strain genomes for metagenomic binning, comparative biology and taxonomic classification.</title>
        <authorList>
            <person name="Goeker M."/>
        </authorList>
    </citation>
    <scope>NUCLEOTIDE SEQUENCE [LARGE SCALE GENOMIC DNA]</scope>
    <source>
        <strain evidence="1 2">DSM 45385</strain>
    </source>
</reference>
<proteinExistence type="predicted"/>
<accession>A0A7W7ZXX9</accession>
<evidence type="ECO:0000313" key="1">
    <source>
        <dbReference type="EMBL" id="MBB5075306.1"/>
    </source>
</evidence>